<dbReference type="AlphaFoldDB" id="A0A067MZY1"/>
<dbReference type="EMBL" id="KL198023">
    <property type="protein sequence ID" value="KDQ17447.1"/>
    <property type="molecule type" value="Genomic_DNA"/>
</dbReference>
<reference evidence="2" key="1">
    <citation type="journal article" date="2014" name="Proc. Natl. Acad. Sci. U.S.A.">
        <title>Extensive sampling of basidiomycete genomes demonstrates inadequacy of the white-rot/brown-rot paradigm for wood decay fungi.</title>
        <authorList>
            <person name="Riley R."/>
            <person name="Salamov A.A."/>
            <person name="Brown D.W."/>
            <person name="Nagy L.G."/>
            <person name="Floudas D."/>
            <person name="Held B.W."/>
            <person name="Levasseur A."/>
            <person name="Lombard V."/>
            <person name="Morin E."/>
            <person name="Otillar R."/>
            <person name="Lindquist E.A."/>
            <person name="Sun H."/>
            <person name="LaButti K.M."/>
            <person name="Schmutz J."/>
            <person name="Jabbour D."/>
            <person name="Luo H."/>
            <person name="Baker S.E."/>
            <person name="Pisabarro A.G."/>
            <person name="Walton J.D."/>
            <person name="Blanchette R.A."/>
            <person name="Henrissat B."/>
            <person name="Martin F."/>
            <person name="Cullen D."/>
            <person name="Hibbett D.S."/>
            <person name="Grigoriev I.V."/>
        </authorList>
    </citation>
    <scope>NUCLEOTIDE SEQUENCE [LARGE SCALE GENOMIC DNA]</scope>
    <source>
        <strain evidence="2">FD-172 SS1</strain>
    </source>
</reference>
<dbReference type="STRING" id="930990.A0A067MZY1"/>
<gene>
    <name evidence="1" type="ORF">BOTBODRAFT_171934</name>
</gene>
<protein>
    <submittedName>
        <fullName evidence="1">Uncharacterized protein</fullName>
    </submittedName>
</protein>
<dbReference type="InParanoid" id="A0A067MZY1"/>
<keyword evidence="2" id="KW-1185">Reference proteome</keyword>
<dbReference type="Proteomes" id="UP000027195">
    <property type="component" value="Unassembled WGS sequence"/>
</dbReference>
<organism evidence="1 2">
    <name type="scientific">Botryobasidium botryosum (strain FD-172 SS1)</name>
    <dbReference type="NCBI Taxonomy" id="930990"/>
    <lineage>
        <taxon>Eukaryota</taxon>
        <taxon>Fungi</taxon>
        <taxon>Dikarya</taxon>
        <taxon>Basidiomycota</taxon>
        <taxon>Agaricomycotina</taxon>
        <taxon>Agaricomycetes</taxon>
        <taxon>Cantharellales</taxon>
        <taxon>Botryobasidiaceae</taxon>
        <taxon>Botryobasidium</taxon>
    </lineage>
</organism>
<dbReference type="HOGENOM" id="CLU_1834844_0_0_1"/>
<evidence type="ECO:0000313" key="1">
    <source>
        <dbReference type="EMBL" id="KDQ17447.1"/>
    </source>
</evidence>
<sequence length="140" mass="16506">MTLITQTISKLEYCMQLTFLVQIHTLAKAEHSNKQYPPCMQLQPFFTKRVPTTFNTLWTLQHKASSTLVYSRTSMPRVWWTDKVNWSSMLYKGDQVYLDSIHNMFAKLEQDIWDNWKDNILWGVCLDPIALGDLTEDLTR</sequence>
<name>A0A067MZY1_BOTB1</name>
<accession>A0A067MZY1</accession>
<proteinExistence type="predicted"/>
<dbReference type="OrthoDB" id="3151137at2759"/>
<evidence type="ECO:0000313" key="2">
    <source>
        <dbReference type="Proteomes" id="UP000027195"/>
    </source>
</evidence>